<keyword evidence="2" id="KW-1185">Reference proteome</keyword>
<protein>
    <recommendedName>
        <fullName evidence="3">Uracil DNA glycosylase superfamily protein</fullName>
    </recommendedName>
</protein>
<dbReference type="Proteomes" id="UP000199138">
    <property type="component" value="Unassembled WGS sequence"/>
</dbReference>
<evidence type="ECO:0000313" key="1">
    <source>
        <dbReference type="EMBL" id="SFU70157.1"/>
    </source>
</evidence>
<dbReference type="STRING" id="1224947.SAMN05216480_11456"/>
<reference evidence="1 2" key="1">
    <citation type="submission" date="2016-10" db="EMBL/GenBank/DDBJ databases">
        <authorList>
            <person name="de Groot N.N."/>
        </authorList>
    </citation>
    <scope>NUCLEOTIDE SEQUENCE [LARGE SCALE GENOMIC DNA]</scope>
    <source>
        <strain evidence="1 2">CGMCC 1.12333</strain>
    </source>
</reference>
<dbReference type="OrthoDB" id="1246703at2"/>
<gene>
    <name evidence="1" type="ORF">SAMN05216480_11456</name>
</gene>
<evidence type="ECO:0008006" key="3">
    <source>
        <dbReference type="Google" id="ProtNLM"/>
    </source>
</evidence>
<dbReference type="EMBL" id="FPBK01000014">
    <property type="protein sequence ID" value="SFU70157.1"/>
    <property type="molecule type" value="Genomic_DNA"/>
</dbReference>
<proteinExistence type="predicted"/>
<accession>A0A1I7IB55</accession>
<dbReference type="RefSeq" id="WP_093026084.1">
    <property type="nucleotide sequence ID" value="NZ_FPBK01000014.1"/>
</dbReference>
<sequence length="218" mass="26245">MIENQIWNCWIGKNYSLQENKILLIGESHYAQNEDGSPNEEYYNDFIKNPNITIEIIEQLIDGNTWKIFDNTYRLLLGSTNVVKSEFWSKVSFFNLIQRPMKSSSERPSKKDFKKYIELSLNIINNMKDKPNYIIYLGNSGRYYFENSVKNNDAFKIKKRYCLKIGKYYGVKYIMDSQNEMSIFFIKHPSQYFSWKKWRDFIFENNLDLKTYIEKNFC</sequence>
<organism evidence="1 2">
    <name type="scientific">Pustulibacterium marinum</name>
    <dbReference type="NCBI Taxonomy" id="1224947"/>
    <lineage>
        <taxon>Bacteria</taxon>
        <taxon>Pseudomonadati</taxon>
        <taxon>Bacteroidota</taxon>
        <taxon>Flavobacteriia</taxon>
        <taxon>Flavobacteriales</taxon>
        <taxon>Flavobacteriaceae</taxon>
        <taxon>Pustulibacterium</taxon>
    </lineage>
</organism>
<dbReference type="AlphaFoldDB" id="A0A1I7IB55"/>
<name>A0A1I7IB55_9FLAO</name>
<evidence type="ECO:0000313" key="2">
    <source>
        <dbReference type="Proteomes" id="UP000199138"/>
    </source>
</evidence>